<gene>
    <name evidence="2" type="ORF">NYM_LOCUS2534</name>
</gene>
<evidence type="ECO:0000256" key="1">
    <source>
        <dbReference type="SAM" id="MobiDB-lite"/>
    </source>
</evidence>
<accession>A0A5K0V067</accession>
<name>A0A5K0V067_9MAGN</name>
<dbReference type="AlphaFoldDB" id="A0A5K0V067"/>
<proteinExistence type="predicted"/>
<evidence type="ECO:0000313" key="2">
    <source>
        <dbReference type="EMBL" id="VVV34437.1"/>
    </source>
</evidence>
<organism evidence="2">
    <name type="scientific">Nymphaea colorata</name>
    <name type="common">pocket water lily</name>
    <dbReference type="NCBI Taxonomy" id="210225"/>
    <lineage>
        <taxon>Eukaryota</taxon>
        <taxon>Viridiplantae</taxon>
        <taxon>Streptophyta</taxon>
        <taxon>Embryophyta</taxon>
        <taxon>Tracheophyta</taxon>
        <taxon>Spermatophyta</taxon>
        <taxon>Magnoliopsida</taxon>
        <taxon>Nymphaeales</taxon>
        <taxon>Nymphaeaceae</taxon>
        <taxon>Nymphaea</taxon>
    </lineage>
</organism>
<protein>
    <submittedName>
        <fullName evidence="2">Uncharacterized protein</fullName>
    </submittedName>
</protein>
<dbReference type="EMBL" id="LR721774">
    <property type="protein sequence ID" value="VVV34437.1"/>
    <property type="molecule type" value="Genomic_DNA"/>
</dbReference>
<reference evidence="2" key="1">
    <citation type="submission" date="2019-09" db="EMBL/GenBank/DDBJ databases">
        <authorList>
            <person name="Zhang L."/>
        </authorList>
    </citation>
    <scope>NUCLEOTIDE SEQUENCE</scope>
</reference>
<dbReference type="Gramene" id="NC1G0148460.1">
    <property type="protein sequence ID" value="NC1G0148460.1:cds"/>
    <property type="gene ID" value="NC1G0148460"/>
</dbReference>
<sequence length="79" mass="8877">MKTLAAPIETSPPNTKAPHQPESQTSSNHAHTMLTRSFNVPKVYITGMRPLPIDMIQQSLITKRIHSRRRSATSRKEGN</sequence>
<feature type="compositionally biased region" description="Polar residues" evidence="1">
    <location>
        <begin position="21"/>
        <end position="32"/>
    </location>
</feature>
<feature type="region of interest" description="Disordered" evidence="1">
    <location>
        <begin position="1"/>
        <end position="32"/>
    </location>
</feature>